<comment type="caution">
    <text evidence="1">The sequence shown here is derived from an EMBL/GenBank/DDBJ whole genome shotgun (WGS) entry which is preliminary data.</text>
</comment>
<accession>A0A4C1YXS8</accession>
<keyword evidence="2" id="KW-1185">Reference proteome</keyword>
<evidence type="ECO:0000313" key="1">
    <source>
        <dbReference type="EMBL" id="GBP79722.1"/>
    </source>
</evidence>
<dbReference type="EMBL" id="BGZK01001427">
    <property type="protein sequence ID" value="GBP79722.1"/>
    <property type="molecule type" value="Genomic_DNA"/>
</dbReference>
<reference evidence="1 2" key="1">
    <citation type="journal article" date="2019" name="Commun. Biol.">
        <title>The bagworm genome reveals a unique fibroin gene that provides high tensile strength.</title>
        <authorList>
            <person name="Kono N."/>
            <person name="Nakamura H."/>
            <person name="Ohtoshi R."/>
            <person name="Tomita M."/>
            <person name="Numata K."/>
            <person name="Arakawa K."/>
        </authorList>
    </citation>
    <scope>NUCLEOTIDE SEQUENCE [LARGE SCALE GENOMIC DNA]</scope>
</reference>
<organism evidence="1 2">
    <name type="scientific">Eumeta variegata</name>
    <name type="common">Bagworm moth</name>
    <name type="synonym">Eumeta japonica</name>
    <dbReference type="NCBI Taxonomy" id="151549"/>
    <lineage>
        <taxon>Eukaryota</taxon>
        <taxon>Metazoa</taxon>
        <taxon>Ecdysozoa</taxon>
        <taxon>Arthropoda</taxon>
        <taxon>Hexapoda</taxon>
        <taxon>Insecta</taxon>
        <taxon>Pterygota</taxon>
        <taxon>Neoptera</taxon>
        <taxon>Endopterygota</taxon>
        <taxon>Lepidoptera</taxon>
        <taxon>Glossata</taxon>
        <taxon>Ditrysia</taxon>
        <taxon>Tineoidea</taxon>
        <taxon>Psychidae</taxon>
        <taxon>Oiketicinae</taxon>
        <taxon>Eumeta</taxon>
    </lineage>
</organism>
<sequence>MVVTASSMDIKDERINSAYKRAEPPAKASYMVNYLSTLMKKVYYTRICEDVIFLTTTQRDTSAYRYMQKCTRKYCAFPQRNSNELAEYEISSNKLELKPTSATNFTRLKFC</sequence>
<protein>
    <submittedName>
        <fullName evidence="1">Uncharacterized protein</fullName>
    </submittedName>
</protein>
<name>A0A4C1YXS8_EUMVA</name>
<evidence type="ECO:0000313" key="2">
    <source>
        <dbReference type="Proteomes" id="UP000299102"/>
    </source>
</evidence>
<gene>
    <name evidence="1" type="ORF">EVAR_49421_1</name>
</gene>
<dbReference type="Proteomes" id="UP000299102">
    <property type="component" value="Unassembled WGS sequence"/>
</dbReference>
<proteinExistence type="predicted"/>
<dbReference type="AlphaFoldDB" id="A0A4C1YXS8"/>